<keyword evidence="7 10" id="KW-0539">Nucleus</keyword>
<evidence type="ECO:0000313" key="18">
    <source>
        <dbReference type="EMBL" id="OQR71413.1"/>
    </source>
</evidence>
<dbReference type="STRING" id="418985.A0A1V9XDD4"/>
<comment type="caution">
    <text evidence="18">The sequence shown here is derived from an EMBL/GenBank/DDBJ whole genome shotgun (WGS) entry which is preliminary data.</text>
</comment>
<dbReference type="GO" id="GO:0032040">
    <property type="term" value="C:small-subunit processome"/>
    <property type="evidence" value="ECO:0007669"/>
    <property type="project" value="TreeGrafter"/>
</dbReference>
<dbReference type="EMBL" id="MNPL01014632">
    <property type="protein sequence ID" value="OQR71413.1"/>
    <property type="molecule type" value="Genomic_DNA"/>
</dbReference>
<gene>
    <name evidence="18" type="ORF">BIW11_01501</name>
</gene>
<dbReference type="InterPro" id="IPR035370">
    <property type="entry name" value="Nrap_D5"/>
</dbReference>
<comment type="similarity">
    <text evidence="3 10">Belongs to the NRAP family.</text>
</comment>
<dbReference type="GO" id="GO:0003723">
    <property type="term" value="F:RNA binding"/>
    <property type="evidence" value="ECO:0007669"/>
    <property type="project" value="UniProtKB-KW"/>
</dbReference>
<protein>
    <recommendedName>
        <fullName evidence="4 10">Nucleolar protein 6</fullName>
    </recommendedName>
</protein>
<evidence type="ECO:0000256" key="5">
    <source>
        <dbReference type="ARBA" id="ARBA00022454"/>
    </source>
</evidence>
<dbReference type="Pfam" id="PF17405">
    <property type="entry name" value="Nrap_D4"/>
    <property type="match status" value="1"/>
</dbReference>
<name>A0A1V9XDD4_9ACAR</name>
<proteinExistence type="inferred from homology"/>
<dbReference type="OrthoDB" id="10251401at2759"/>
<evidence type="ECO:0000256" key="9">
    <source>
        <dbReference type="ARBA" id="ARBA00035020"/>
    </source>
</evidence>
<organism evidence="18 19">
    <name type="scientific">Tropilaelaps mercedesae</name>
    <dbReference type="NCBI Taxonomy" id="418985"/>
    <lineage>
        <taxon>Eukaryota</taxon>
        <taxon>Metazoa</taxon>
        <taxon>Ecdysozoa</taxon>
        <taxon>Arthropoda</taxon>
        <taxon>Chelicerata</taxon>
        <taxon>Arachnida</taxon>
        <taxon>Acari</taxon>
        <taxon>Parasitiformes</taxon>
        <taxon>Mesostigmata</taxon>
        <taxon>Gamasina</taxon>
        <taxon>Dermanyssoidea</taxon>
        <taxon>Laelapidae</taxon>
        <taxon>Tropilaelaps</taxon>
    </lineage>
</organism>
<dbReference type="GO" id="GO:0005694">
    <property type="term" value="C:chromosome"/>
    <property type="evidence" value="ECO:0007669"/>
    <property type="project" value="UniProtKB-SubCell"/>
</dbReference>
<dbReference type="Pfam" id="PF17404">
    <property type="entry name" value="Nrap_D3"/>
    <property type="match status" value="1"/>
</dbReference>
<evidence type="ECO:0000259" key="15">
    <source>
        <dbReference type="Pfam" id="PF17405"/>
    </source>
</evidence>
<dbReference type="InterPro" id="IPR005554">
    <property type="entry name" value="NOL6/Upt22"/>
</dbReference>
<dbReference type="FunCoup" id="A0A1V9XDD4">
    <property type="interactions" value="1345"/>
</dbReference>
<dbReference type="GO" id="GO:0006409">
    <property type="term" value="P:tRNA export from nucleus"/>
    <property type="evidence" value="ECO:0007669"/>
    <property type="project" value="TreeGrafter"/>
</dbReference>
<dbReference type="InterPro" id="IPR035082">
    <property type="entry name" value="Nrap_D1"/>
</dbReference>
<feature type="domain" description="Nrap protein" evidence="14">
    <location>
        <begin position="440"/>
        <end position="596"/>
    </location>
</feature>
<feature type="compositionally biased region" description="Basic residues" evidence="11">
    <location>
        <begin position="33"/>
        <end position="47"/>
    </location>
</feature>
<keyword evidence="19" id="KW-1185">Reference proteome</keyword>
<dbReference type="Pfam" id="PF03813">
    <property type="entry name" value="Nrap"/>
    <property type="match status" value="1"/>
</dbReference>
<evidence type="ECO:0000256" key="3">
    <source>
        <dbReference type="ARBA" id="ARBA00006674"/>
    </source>
</evidence>
<evidence type="ECO:0000259" key="17">
    <source>
        <dbReference type="Pfam" id="PF17407"/>
    </source>
</evidence>
<evidence type="ECO:0000256" key="11">
    <source>
        <dbReference type="SAM" id="MobiDB-lite"/>
    </source>
</evidence>
<accession>A0A1V9XDD4</accession>
<feature type="domain" description="Nrap protein" evidence="12">
    <location>
        <begin position="160"/>
        <end position="289"/>
    </location>
</feature>
<evidence type="ECO:0000313" key="19">
    <source>
        <dbReference type="Proteomes" id="UP000192247"/>
    </source>
</evidence>
<evidence type="ECO:0000256" key="10">
    <source>
        <dbReference type="RuleBase" id="RU364032"/>
    </source>
</evidence>
<dbReference type="InterPro" id="IPR035368">
    <property type="entry name" value="Nrap_D3"/>
</dbReference>
<evidence type="ECO:0000259" key="12">
    <source>
        <dbReference type="Pfam" id="PF03813"/>
    </source>
</evidence>
<comment type="subunit">
    <text evidence="9">Part of the small subunit (SSU) processome, composed of more than 70 proteins and the RNA chaperone small nucleolar RNA (snoRNA) U3.</text>
</comment>
<dbReference type="Gene3D" id="1.10.1410.10">
    <property type="match status" value="1"/>
</dbReference>
<dbReference type="InterPro" id="IPR035369">
    <property type="entry name" value="Nrap_D4"/>
</dbReference>
<feature type="domain" description="Nrap protein" evidence="16">
    <location>
        <begin position="816"/>
        <end position="962"/>
    </location>
</feature>
<feature type="domain" description="Nrap protein" evidence="15">
    <location>
        <begin position="628"/>
        <end position="813"/>
    </location>
</feature>
<feature type="domain" description="Nrap protein" evidence="17">
    <location>
        <begin position="971"/>
        <end position="1095"/>
    </location>
</feature>
<dbReference type="AlphaFoldDB" id="A0A1V9XDD4"/>
<evidence type="ECO:0000256" key="6">
    <source>
        <dbReference type="ARBA" id="ARBA00022884"/>
    </source>
</evidence>
<dbReference type="InterPro" id="IPR035371">
    <property type="entry name" value="Nrap_D6"/>
</dbReference>
<evidence type="ECO:0000259" key="13">
    <source>
        <dbReference type="Pfam" id="PF17403"/>
    </source>
</evidence>
<reference evidence="18 19" key="1">
    <citation type="journal article" date="2017" name="Gigascience">
        <title>Draft genome of the honey bee ectoparasitic mite, Tropilaelaps mercedesae, is shaped by the parasitic life history.</title>
        <authorList>
            <person name="Dong X."/>
            <person name="Armstrong S.D."/>
            <person name="Xia D."/>
            <person name="Makepeace B.L."/>
            <person name="Darby A.C."/>
            <person name="Kadowaki T."/>
        </authorList>
    </citation>
    <scope>NUCLEOTIDE SEQUENCE [LARGE SCALE GENOMIC DNA]</scope>
    <source>
        <strain evidence="18">Wuxi-XJTLU</strain>
    </source>
</reference>
<dbReference type="PANTHER" id="PTHR17972">
    <property type="entry name" value="NUCLEOLAR RNA-ASSOCIATED PROTEIN"/>
    <property type="match status" value="1"/>
</dbReference>
<feature type="region of interest" description="Disordered" evidence="11">
    <location>
        <begin position="1"/>
        <end position="47"/>
    </location>
</feature>
<dbReference type="PANTHER" id="PTHR17972:SF0">
    <property type="entry name" value="NUCLEOLAR PROTEIN 6"/>
    <property type="match status" value="1"/>
</dbReference>
<keyword evidence="5" id="KW-0158">Chromosome</keyword>
<dbReference type="Proteomes" id="UP000192247">
    <property type="component" value="Unassembled WGS sequence"/>
</dbReference>
<dbReference type="Pfam" id="PF17407">
    <property type="entry name" value="Nrap_D6"/>
    <property type="match status" value="1"/>
</dbReference>
<evidence type="ECO:0000256" key="7">
    <source>
        <dbReference type="ARBA" id="ARBA00023242"/>
    </source>
</evidence>
<comment type="subcellular location">
    <subcellularLocation>
        <location evidence="1">Chromosome</location>
    </subcellularLocation>
    <subcellularLocation>
        <location evidence="2 10">Nucleus</location>
        <location evidence="2 10">Nucleolus</location>
    </subcellularLocation>
</comment>
<dbReference type="Gene3D" id="3.30.70.3030">
    <property type="match status" value="1"/>
</dbReference>
<comment type="function">
    <text evidence="8">Part of the small subunit (SSU) processome, first precursor of the small eukaryotic ribosomal subunit. During the assembly of the SSU processome in the nucleolus, many ribosome biogenesis factors, an RNA chaperone and ribosomal proteins associate with the nascent pre-rRNA and work in concert to generate RNA folding, modifications, rearrangements and cleavage as well as targeted degradation of pre-ribosomal RNA by the RNA exosome.</text>
</comment>
<dbReference type="InParanoid" id="A0A1V9XDD4"/>
<dbReference type="GO" id="GO:0006364">
    <property type="term" value="P:rRNA processing"/>
    <property type="evidence" value="ECO:0007669"/>
    <property type="project" value="TreeGrafter"/>
</dbReference>
<evidence type="ECO:0000259" key="14">
    <source>
        <dbReference type="Pfam" id="PF17404"/>
    </source>
</evidence>
<feature type="domain" description="Nrap protein" evidence="13">
    <location>
        <begin position="299"/>
        <end position="424"/>
    </location>
</feature>
<evidence type="ECO:0000256" key="2">
    <source>
        <dbReference type="ARBA" id="ARBA00004604"/>
    </source>
</evidence>
<dbReference type="InterPro" id="IPR035367">
    <property type="entry name" value="Nrap_D2"/>
</dbReference>
<dbReference type="GO" id="GO:0032545">
    <property type="term" value="C:CURI complex"/>
    <property type="evidence" value="ECO:0007669"/>
    <property type="project" value="TreeGrafter"/>
</dbReference>
<dbReference type="Pfam" id="PF17406">
    <property type="entry name" value="Nrap_D5"/>
    <property type="match status" value="1"/>
</dbReference>
<evidence type="ECO:0000256" key="1">
    <source>
        <dbReference type="ARBA" id="ARBA00004286"/>
    </source>
</evidence>
<evidence type="ECO:0000259" key="16">
    <source>
        <dbReference type="Pfam" id="PF17406"/>
    </source>
</evidence>
<keyword evidence="6 10" id="KW-0694">RNA-binding</keyword>
<dbReference type="GO" id="GO:0034456">
    <property type="term" value="C:UTP-C complex"/>
    <property type="evidence" value="ECO:0007669"/>
    <property type="project" value="TreeGrafter"/>
</dbReference>
<evidence type="ECO:0000256" key="8">
    <source>
        <dbReference type="ARBA" id="ARBA00035000"/>
    </source>
</evidence>
<evidence type="ECO:0000256" key="4">
    <source>
        <dbReference type="ARBA" id="ARBA00016437"/>
    </source>
</evidence>
<dbReference type="Pfam" id="PF17403">
    <property type="entry name" value="Nrap_D2"/>
    <property type="match status" value="1"/>
</dbReference>
<sequence>MSDSDLDWEQPVYSDQRPGSDASDNDETQHGPVPKKARQQTRKKKHVKAASFLKGLKAGEEMRTLTDFETNVVTLQIHDILEDISITEKQRQLAMSWFAQLKQVLLKVRISKKHAQNVQVPLRPLPEDCQIANFTFHSPKDVSLVGSFAYETAVKESSLDIAVEMPKDCFVKWDYHNVKYHRKRALYLSYLVAALQKNPSLYSKLHWCVDGDDRLPILVVTSPSADITAHILPFPEEGVFKLSRFAPDKLNIQERFYSLPPNSRKPVPIYNGGVLQDMLMIPSRDALSEQLSSSNGIRGGIQILKLWLRTKELCSGPDGFKSFHLTAYVEQLLRSGRLNSVMGVYQVVRAVLAQIQAEDWTSEGLLGDCSPATRKAHRLMVAHGASAVLVDRSHSHNILYRVSAGTLDLLRSEARAALQSLNSGSVTLINDLLSTPVPFYRKLDCYARIELDYTNSKQPTDQVGAWARADFGGSVLWPTSRTILATLRRAFGRRVSLLVARPLPALEWELGKDLPEEATSVEIGWNLNPDEVHHIEKGPPADSPEADEFRDFWGEKCEIRRFQDGSILETVVWPNETAEERKHITHNICDYILRKQHQVRKTAFSGELCDRLLHLPNCHFTQRYGTGDELLVDINIKFNELAKILRKLPDLPADVTTVHGTSEELCYTAVFPQIAAACDTDNRLVTRVEGRCVPRVDHGIPRLVRPIDVLLSVDCSKWPDELNALRVTKTLFYVALAKKLEGRECQVFNDHLLVLFQGLLFRVRAFCLKEIPLTKQEVSPDGMIKHIESKVSQRLEFECVVLPKLISALHGLHLQHATFGPACRIAKRWLSCHLLSDAIPSVAVDLLMAYVYIHPLPFAVPHSSRAGFQRFLHILATFDWRLNPLIVNFNSQFSPEALQQTNSYFTRNRTSLPPLYIRTPYEKRETSWITAEKPIGPVLKRASVLARKCLAFMEARMAEGHNVFGIFKTSLDVYDFVIQLDERYMATRHLNVNSNEKLSFTKMRDEIPVVDFDPVKFYLDDLQATYGHFCAFFYDSYGGTEIGGLWIPKSQAPVPFKVHSLVGRKLISPAKVLAPNHSAILSDLKILGQGLVKNVVEQRCPSTMSRLRKDSR</sequence>